<evidence type="ECO:0000256" key="1">
    <source>
        <dbReference type="SAM" id="Coils"/>
    </source>
</evidence>
<evidence type="ECO:0000313" key="2">
    <source>
        <dbReference type="EMBL" id="MDJ1183321.1"/>
    </source>
</evidence>
<feature type="coiled-coil region" evidence="1">
    <location>
        <begin position="50"/>
        <end position="105"/>
    </location>
</feature>
<dbReference type="EMBL" id="JAQOSQ010000007">
    <property type="protein sequence ID" value="MDJ1183321.1"/>
    <property type="molecule type" value="Genomic_DNA"/>
</dbReference>
<comment type="caution">
    <text evidence="2">The sequence shown here is derived from an EMBL/GenBank/DDBJ whole genome shotgun (WGS) entry which is preliminary data.</text>
</comment>
<dbReference type="SUPFAM" id="SSF103088">
    <property type="entry name" value="OmpA-like"/>
    <property type="match status" value="1"/>
</dbReference>
<sequence length="268" mass="29891">MSRRRSRAISSEEDLKIWTAFTDLMSNAFMILTLFLLLALIKSVFLKSVSEANETRSQELESQLASLQLQLDYQTSAVQGLEGQVANLQDELQRRENVVQNLQGEVERLKSPPIIVLQESQSRSFPSGSAELAPDFQRYIREDLVKQIEGFAENYQGYIVEVIGHTDGQENTGSISNLDGTLENVISGQTSISRLNPGSNADLGLMRAVAVVKALEQNRRLRSLGLQFKAYSAAQLYGVSGNFSPTNGLDNPNRRRIEIRFTPPAVRR</sequence>
<dbReference type="RefSeq" id="WP_283757976.1">
    <property type="nucleotide sequence ID" value="NZ_JAQOSQ010000007.1"/>
</dbReference>
<reference evidence="2 3" key="1">
    <citation type="submission" date="2023-01" db="EMBL/GenBank/DDBJ databases">
        <title>Novel diversity within Roseofilum (Cyanobacteria; Desertifilaceae) from marine benthic mats with descriptions of four novel species.</title>
        <authorList>
            <person name="Wang Y."/>
            <person name="Berthold D.E."/>
            <person name="Hu J."/>
            <person name="Lefler F.W."/>
            <person name="Laughinghouse H.D. IV."/>
        </authorList>
    </citation>
    <scope>NUCLEOTIDE SEQUENCE [LARGE SCALE GENOMIC DNA]</scope>
    <source>
        <strain evidence="2 3">BLCC-M143</strain>
    </source>
</reference>
<keyword evidence="3" id="KW-1185">Reference proteome</keyword>
<dbReference type="InterPro" id="IPR036737">
    <property type="entry name" value="OmpA-like_sf"/>
</dbReference>
<dbReference type="Proteomes" id="UP001232992">
    <property type="component" value="Unassembled WGS sequence"/>
</dbReference>
<gene>
    <name evidence="2" type="ORF">PMH09_08930</name>
</gene>
<evidence type="ECO:0000313" key="3">
    <source>
        <dbReference type="Proteomes" id="UP001232992"/>
    </source>
</evidence>
<dbReference type="Gene3D" id="1.20.5.340">
    <property type="match status" value="1"/>
</dbReference>
<keyword evidence="1" id="KW-0175">Coiled coil</keyword>
<protein>
    <recommendedName>
        <fullName evidence="4">Flagellar motor protein</fullName>
    </recommendedName>
</protein>
<organism evidence="2 3">
    <name type="scientific">Roseofilum casamattae BLCC-M143</name>
    <dbReference type="NCBI Taxonomy" id="3022442"/>
    <lineage>
        <taxon>Bacteria</taxon>
        <taxon>Bacillati</taxon>
        <taxon>Cyanobacteriota</taxon>
        <taxon>Cyanophyceae</taxon>
        <taxon>Desertifilales</taxon>
        <taxon>Desertifilaceae</taxon>
        <taxon>Roseofilum</taxon>
        <taxon>Roseofilum casamattae</taxon>
    </lineage>
</organism>
<name>A0ABT7BXY6_9CYAN</name>
<dbReference type="Gene3D" id="3.30.1330.60">
    <property type="entry name" value="OmpA-like domain"/>
    <property type="match status" value="1"/>
</dbReference>
<evidence type="ECO:0008006" key="4">
    <source>
        <dbReference type="Google" id="ProtNLM"/>
    </source>
</evidence>
<accession>A0ABT7BXY6</accession>
<proteinExistence type="predicted"/>